<accession>A0A6P1USB0</accession>
<evidence type="ECO:0000313" key="1">
    <source>
        <dbReference type="EMBL" id="QHS44199.1"/>
    </source>
</evidence>
<protein>
    <submittedName>
        <fullName evidence="1">Uncharacterized protein</fullName>
    </submittedName>
</protein>
<reference evidence="1 2" key="1">
    <citation type="submission" date="2020-01" db="EMBL/GenBank/DDBJ databases">
        <title>Bactrocera dorsalis gut bacteria genome.</title>
        <authorList>
            <person name="Zhang H."/>
            <person name="Cai Z."/>
        </authorList>
    </citation>
    <scope>NUCLEOTIDE SEQUENCE [LARGE SCALE GENOMIC DNA]</scope>
    <source>
        <strain evidence="1 2">BD177</strain>
    </source>
</reference>
<dbReference type="AlphaFoldDB" id="A0A6P1USB0"/>
<sequence>MERKERNIWKLNNLPPLEYCSISRAKKLLNCEIEDLLHWHDIGAISLCTKLGRTNGTLKGAFQHDQGGNNLYFLNAPNIDELSISERAWSRHSKINKIFKFKDSEPNQEAQYGMPVTQLKLRVSVSGLWYCHTRNLTEILETPDGMITEQKISIISPATDVLFCHFIPDEDERPTITLSKLYITCQAIEKIYEHTISSRPLELSEKTLNIPEDKDMATPSSIMQNKLLIEFINHIIQSNPHFSENILNATENRKNKIFDIAMDKLRSEGVVSSYGSINLPASEYTFK</sequence>
<organism evidence="1 2">
    <name type="scientific">Klebsiella michiganensis</name>
    <dbReference type="NCBI Taxonomy" id="1134687"/>
    <lineage>
        <taxon>Bacteria</taxon>
        <taxon>Pseudomonadati</taxon>
        <taxon>Pseudomonadota</taxon>
        <taxon>Gammaproteobacteria</taxon>
        <taxon>Enterobacterales</taxon>
        <taxon>Enterobacteriaceae</taxon>
        <taxon>Klebsiella/Raoultella group</taxon>
        <taxon>Klebsiella</taxon>
    </lineage>
</organism>
<dbReference type="EMBL" id="CP048108">
    <property type="protein sequence ID" value="QHS44199.1"/>
    <property type="molecule type" value="Genomic_DNA"/>
</dbReference>
<gene>
    <name evidence="1" type="ORF">GW952_00480</name>
</gene>
<proteinExistence type="predicted"/>
<evidence type="ECO:0000313" key="2">
    <source>
        <dbReference type="Proteomes" id="UP000464389"/>
    </source>
</evidence>
<dbReference type="RefSeq" id="WP_160742862.1">
    <property type="nucleotide sequence ID" value="NZ_CP048108.1"/>
</dbReference>
<dbReference type="Proteomes" id="UP000464389">
    <property type="component" value="Chromosome"/>
</dbReference>
<name>A0A6P1USB0_9ENTR</name>